<accession>A0A381TIS2</accession>
<reference evidence="1" key="1">
    <citation type="submission" date="2018-05" db="EMBL/GenBank/DDBJ databases">
        <authorList>
            <person name="Lanie J.A."/>
            <person name="Ng W.-L."/>
            <person name="Kazmierczak K.M."/>
            <person name="Andrzejewski T.M."/>
            <person name="Davidsen T.M."/>
            <person name="Wayne K.J."/>
            <person name="Tettelin H."/>
            <person name="Glass J.I."/>
            <person name="Rusch D."/>
            <person name="Podicherti R."/>
            <person name="Tsui H.-C.T."/>
            <person name="Winkler M.E."/>
        </authorList>
    </citation>
    <scope>NUCLEOTIDE SEQUENCE</scope>
</reference>
<proteinExistence type="predicted"/>
<dbReference type="AlphaFoldDB" id="A0A381TIS2"/>
<gene>
    <name evidence="1" type="ORF">METZ01_LOCUS66717</name>
</gene>
<protein>
    <submittedName>
        <fullName evidence="1">Uncharacterized protein</fullName>
    </submittedName>
</protein>
<name>A0A381TIS2_9ZZZZ</name>
<dbReference type="EMBL" id="UINC01004375">
    <property type="protein sequence ID" value="SVA13863.1"/>
    <property type="molecule type" value="Genomic_DNA"/>
</dbReference>
<evidence type="ECO:0000313" key="1">
    <source>
        <dbReference type="EMBL" id="SVA13863.1"/>
    </source>
</evidence>
<organism evidence="1">
    <name type="scientific">marine metagenome</name>
    <dbReference type="NCBI Taxonomy" id="408172"/>
    <lineage>
        <taxon>unclassified sequences</taxon>
        <taxon>metagenomes</taxon>
        <taxon>ecological metagenomes</taxon>
    </lineage>
</organism>
<sequence>MFLIVKTSGRDIKDGPITPLREGFCVIELKYLAYLPLSRITVARQLRNRIGFLKNFLKSVRKNTGIMIYILNYLLKKGK</sequence>